<reference evidence="7" key="1">
    <citation type="journal article" date="2022" name="Int. J. Syst. Evol. Microbiol.">
        <title>Apilactobacillus apisilvae sp. nov., Nicolia spurrieriana gen. nov. sp. nov., Bombilactobacillus folatiphilus sp. nov. and Bombilactobacillus thymidiniphilus sp. nov., four new lactic acid bacterial isolates from stingless bees Tetragonula carbonaria and Austroplebeia australis.</title>
        <authorList>
            <person name="Oliphant S.A."/>
            <person name="Watson-Haigh N.S."/>
            <person name="Sumby K.M."/>
            <person name="Gardner J."/>
            <person name="Groom S."/>
            <person name="Jiranek V."/>
        </authorList>
    </citation>
    <scope>NUCLEOTIDE SEQUENCE</scope>
    <source>
        <strain evidence="7">SG4_D2</strain>
    </source>
</reference>
<keyword evidence="4 5" id="KW-0732">Signal</keyword>
<evidence type="ECO:0000256" key="5">
    <source>
        <dbReference type="SAM" id="SignalP"/>
    </source>
</evidence>
<dbReference type="SUPFAM" id="SSF53850">
    <property type="entry name" value="Periplasmic binding protein-like II"/>
    <property type="match status" value="1"/>
</dbReference>
<gene>
    <name evidence="7" type="ORF">MOO45_01295</name>
</gene>
<dbReference type="Pfam" id="PF00496">
    <property type="entry name" value="SBP_bac_5"/>
    <property type="match status" value="1"/>
</dbReference>
<dbReference type="InterPro" id="IPR039424">
    <property type="entry name" value="SBP_5"/>
</dbReference>
<protein>
    <submittedName>
        <fullName evidence="7">Peptide ABC transporter substrate-binding protein</fullName>
    </submittedName>
</protein>
<evidence type="ECO:0000256" key="1">
    <source>
        <dbReference type="ARBA" id="ARBA00004196"/>
    </source>
</evidence>
<sequence length="540" mass="61077">MMKSVTKIRSLTLLSIAALALFNRPNALQAKAKQVLNWTESTELATSDISQATDTLSFNVLLNTQEGLYRLDKKGVPQPALAKKTHVSADGLVYTFWLRPHTKWSNGQTVKAQDFVYSWQRTVNPKTGSQDAFYLNQIKNAKEINEGQKSVGDLGIQALGNNKLKVTLTKPVPYFKKLLAWPLFFPQNPTAVRKYGKAYGTTSQKVVSNGPYKLTDWDASRSSWKLVKNKTYWDQKKVHLQRINETVVKDPQTGLNLYQDHKVDQTLLTGAQVPNLKSEPDFVVQKSSNMNFLNLNQNKIAAFKNQDVRQAFSLAINRQQLVKNVLQDGSLAPRGFVPVGLSSYQGKDFAKSTRVKNSVMPNLPKAKKLLAKGFQATHTKQLKLSLMIDDTQTSKYAGEFVQSELEKLDHVKVSLKTLPKTQRLTEERQGNYDMVISSWQSVFADPINFLDIWEANSSYNTSGFKDAKFDHYLDLSENEYAQNATKRWQAQQKAEKRLMDLQATLPLYQATKAQLMNPKVKGVVYNGSGVPYDWKTTYIK</sequence>
<dbReference type="InterPro" id="IPR000914">
    <property type="entry name" value="SBP_5_dom"/>
</dbReference>
<feature type="domain" description="Solute-binding protein family 5" evidence="6">
    <location>
        <begin position="77"/>
        <end position="458"/>
    </location>
</feature>
<name>A0ABY4P9R5_9LACO</name>
<evidence type="ECO:0000256" key="4">
    <source>
        <dbReference type="ARBA" id="ARBA00022729"/>
    </source>
</evidence>
<dbReference type="Gene3D" id="3.90.76.10">
    <property type="entry name" value="Dipeptide-binding Protein, Domain 1"/>
    <property type="match status" value="1"/>
</dbReference>
<dbReference type="Proteomes" id="UP000831495">
    <property type="component" value="Chromosome"/>
</dbReference>
<evidence type="ECO:0000313" key="7">
    <source>
        <dbReference type="EMBL" id="UQS82350.1"/>
    </source>
</evidence>
<feature type="signal peptide" evidence="5">
    <location>
        <begin position="1"/>
        <end position="30"/>
    </location>
</feature>
<feature type="chain" id="PRO_5045621788" evidence="5">
    <location>
        <begin position="31"/>
        <end position="540"/>
    </location>
</feature>
<proteinExistence type="inferred from homology"/>
<accession>A0ABY4P9R5</accession>
<dbReference type="EMBL" id="CP093366">
    <property type="protein sequence ID" value="UQS82350.1"/>
    <property type="molecule type" value="Genomic_DNA"/>
</dbReference>
<evidence type="ECO:0000256" key="2">
    <source>
        <dbReference type="ARBA" id="ARBA00005695"/>
    </source>
</evidence>
<comment type="subcellular location">
    <subcellularLocation>
        <location evidence="1">Cell envelope</location>
    </subcellularLocation>
</comment>
<dbReference type="InterPro" id="IPR030678">
    <property type="entry name" value="Peptide/Ni-bd"/>
</dbReference>
<dbReference type="Gene3D" id="3.10.105.10">
    <property type="entry name" value="Dipeptide-binding Protein, Domain 3"/>
    <property type="match status" value="1"/>
</dbReference>
<organism evidence="7 8">
    <name type="scientific">Bombilactobacillus folatiphilus</name>
    <dbReference type="NCBI Taxonomy" id="2923362"/>
    <lineage>
        <taxon>Bacteria</taxon>
        <taxon>Bacillati</taxon>
        <taxon>Bacillota</taxon>
        <taxon>Bacilli</taxon>
        <taxon>Lactobacillales</taxon>
        <taxon>Lactobacillaceae</taxon>
        <taxon>Bombilactobacillus</taxon>
    </lineage>
</organism>
<evidence type="ECO:0000256" key="3">
    <source>
        <dbReference type="ARBA" id="ARBA00022448"/>
    </source>
</evidence>
<keyword evidence="8" id="KW-1185">Reference proteome</keyword>
<dbReference type="PANTHER" id="PTHR30290:SF10">
    <property type="entry name" value="PERIPLASMIC OLIGOPEPTIDE-BINDING PROTEIN-RELATED"/>
    <property type="match status" value="1"/>
</dbReference>
<dbReference type="Gene3D" id="3.40.190.10">
    <property type="entry name" value="Periplasmic binding protein-like II"/>
    <property type="match status" value="1"/>
</dbReference>
<keyword evidence="3" id="KW-0813">Transport</keyword>
<dbReference type="PANTHER" id="PTHR30290">
    <property type="entry name" value="PERIPLASMIC BINDING COMPONENT OF ABC TRANSPORTER"/>
    <property type="match status" value="1"/>
</dbReference>
<dbReference type="PIRSF" id="PIRSF002741">
    <property type="entry name" value="MppA"/>
    <property type="match status" value="1"/>
</dbReference>
<comment type="similarity">
    <text evidence="2">Belongs to the bacterial solute-binding protein 5 family.</text>
</comment>
<dbReference type="CDD" id="cd08504">
    <property type="entry name" value="PBP2_OppA"/>
    <property type="match status" value="1"/>
</dbReference>
<evidence type="ECO:0000259" key="6">
    <source>
        <dbReference type="Pfam" id="PF00496"/>
    </source>
</evidence>
<evidence type="ECO:0000313" key="8">
    <source>
        <dbReference type="Proteomes" id="UP000831495"/>
    </source>
</evidence>